<keyword evidence="1" id="KW-1133">Transmembrane helix</keyword>
<organism evidence="2 3">
    <name type="scientific">Candidatus Adlerbacteria bacterium GW2011_GWC1_50_9</name>
    <dbReference type="NCBI Taxonomy" id="1618608"/>
    <lineage>
        <taxon>Bacteria</taxon>
        <taxon>Candidatus Adleribacteriota</taxon>
    </lineage>
</organism>
<accession>A0A0G1WND6</accession>
<protein>
    <recommendedName>
        <fullName evidence="4">Serine protease</fullName>
    </recommendedName>
</protein>
<comment type="caution">
    <text evidence="2">The sequence shown here is derived from an EMBL/GenBank/DDBJ whole genome shotgun (WGS) entry which is preliminary data.</text>
</comment>
<feature type="transmembrane region" description="Helical" evidence="1">
    <location>
        <begin position="7"/>
        <end position="25"/>
    </location>
</feature>
<keyword evidence="1" id="KW-0472">Membrane</keyword>
<proteinExistence type="predicted"/>
<dbReference type="InterPro" id="IPR009003">
    <property type="entry name" value="Peptidase_S1_PA"/>
</dbReference>
<evidence type="ECO:0008006" key="4">
    <source>
        <dbReference type="Google" id="ProtNLM"/>
    </source>
</evidence>
<evidence type="ECO:0000256" key="1">
    <source>
        <dbReference type="SAM" id="Phobius"/>
    </source>
</evidence>
<keyword evidence="1" id="KW-0812">Transmembrane</keyword>
<dbReference type="EMBL" id="LCQQ01000045">
    <property type="protein sequence ID" value="KKW20090.1"/>
    <property type="molecule type" value="Genomic_DNA"/>
</dbReference>
<evidence type="ECO:0000313" key="2">
    <source>
        <dbReference type="EMBL" id="KKW20090.1"/>
    </source>
</evidence>
<reference evidence="2 3" key="1">
    <citation type="journal article" date="2015" name="Nature">
        <title>rRNA introns, odd ribosomes, and small enigmatic genomes across a large radiation of phyla.</title>
        <authorList>
            <person name="Brown C.T."/>
            <person name="Hug L.A."/>
            <person name="Thomas B.C."/>
            <person name="Sharon I."/>
            <person name="Castelle C.J."/>
            <person name="Singh A."/>
            <person name="Wilkins M.J."/>
            <person name="Williams K.H."/>
            <person name="Banfield J.F."/>
        </authorList>
    </citation>
    <scope>NUCLEOTIDE SEQUENCE [LARGE SCALE GENOMIC DNA]</scope>
</reference>
<name>A0A0G1WND6_9BACT</name>
<dbReference type="Proteomes" id="UP000034201">
    <property type="component" value="Unassembled WGS sequence"/>
</dbReference>
<gene>
    <name evidence="2" type="ORF">UY61_C0045G0003</name>
</gene>
<sequence length="402" mass="42867">MHPFIKTLLVYISAIGIILGALLFLESTGPTPTLNPPVKNTLASTSTVQEIALPQATQETATSTPFANQVLPDTPNLAVLPSKTLNTVETSIAVTQSPSITVESGVVDNTITRIQNPYPFPPTSFEIVNENARAALVNIFCTTNAIGIHSITASGVIIDSRGIILTNAHVAQYVLLSQSARVNLKCVIRQGAPARDLWEAEVLYIPPVWVEEHAKDISEKHSIGTGEHDYALLHIANTTDDSSTPASFPALSTDVREGIGFIDDPMLAASYPAEFLSGDTAYHSLYPISSITFVREFLTFNKGTIDLISIGGAAGAQGGSSGGAVINAWSRLVGMISTTSEGATTAERDLRALTLSYIDRDIKIQSGFSLSEFQSGNIESLADDFNSREAPALIQLLLDELP</sequence>
<dbReference type="Gene3D" id="2.40.10.120">
    <property type="match status" value="1"/>
</dbReference>
<dbReference type="SUPFAM" id="SSF50494">
    <property type="entry name" value="Trypsin-like serine proteases"/>
    <property type="match status" value="1"/>
</dbReference>
<dbReference type="Pfam" id="PF13365">
    <property type="entry name" value="Trypsin_2"/>
    <property type="match status" value="1"/>
</dbReference>
<evidence type="ECO:0000313" key="3">
    <source>
        <dbReference type="Proteomes" id="UP000034201"/>
    </source>
</evidence>
<dbReference type="AlphaFoldDB" id="A0A0G1WND6"/>